<dbReference type="AlphaFoldDB" id="A0A1H1G3D0"/>
<dbReference type="OrthoDB" id="3778270at2"/>
<accession>A0A1H1G3D0</accession>
<dbReference type="InterPro" id="IPR004378">
    <property type="entry name" value="F420H2_quin_Rdtase"/>
</dbReference>
<proteinExistence type="predicted"/>
<reference evidence="2" key="1">
    <citation type="submission" date="2016-10" db="EMBL/GenBank/DDBJ databases">
        <authorList>
            <person name="Varghese N."/>
            <person name="Submissions S."/>
        </authorList>
    </citation>
    <scope>NUCLEOTIDE SEQUENCE [LARGE SCALE GENOMIC DNA]</scope>
    <source>
        <strain evidence="2">DSM 44142</strain>
    </source>
</reference>
<evidence type="ECO:0000313" key="2">
    <source>
        <dbReference type="Proteomes" id="UP000183053"/>
    </source>
</evidence>
<dbReference type="Proteomes" id="UP000183053">
    <property type="component" value="Unassembled WGS sequence"/>
</dbReference>
<keyword evidence="2" id="KW-1185">Reference proteome</keyword>
<dbReference type="Gene3D" id="2.30.110.10">
    <property type="entry name" value="Electron Transport, Fmn-binding Protein, Chain A"/>
    <property type="match status" value="1"/>
</dbReference>
<dbReference type="STRING" id="47312.SAMN04489765_3060"/>
<dbReference type="InterPro" id="IPR012349">
    <property type="entry name" value="Split_barrel_FMN-bd"/>
</dbReference>
<sequence>MRVLSVVVGALVLVPLAALAVILAGIRFRIRPVLDAVRRFNRDVTNPRAVHDAHSPDSTRTVVRHVGRRSGRAYETPVDAFATDRGALVIALPYGPETDWVRNIRAAGTVELLRQGATLTATDPRIVATADVLDEIPAGARRTLRMFGVAQCLELRTA</sequence>
<organism evidence="1 2">
    <name type="scientific">Tsukamurella pulmonis</name>
    <dbReference type="NCBI Taxonomy" id="47312"/>
    <lineage>
        <taxon>Bacteria</taxon>
        <taxon>Bacillati</taxon>
        <taxon>Actinomycetota</taxon>
        <taxon>Actinomycetes</taxon>
        <taxon>Mycobacteriales</taxon>
        <taxon>Tsukamurellaceae</taxon>
        <taxon>Tsukamurella</taxon>
    </lineage>
</organism>
<dbReference type="NCBIfam" id="TIGR00026">
    <property type="entry name" value="hi_GC_TIGR00026"/>
    <property type="match status" value="1"/>
</dbReference>
<evidence type="ECO:0000313" key="1">
    <source>
        <dbReference type="EMBL" id="SDR07326.1"/>
    </source>
</evidence>
<dbReference type="RefSeq" id="WP_068530118.1">
    <property type="nucleotide sequence ID" value="NZ_AP025457.1"/>
</dbReference>
<dbReference type="GO" id="GO:0016491">
    <property type="term" value="F:oxidoreductase activity"/>
    <property type="evidence" value="ECO:0007669"/>
    <property type="project" value="InterPro"/>
</dbReference>
<gene>
    <name evidence="1" type="ORF">SAMN04489765_3060</name>
</gene>
<dbReference type="EMBL" id="FNLF01000002">
    <property type="protein sequence ID" value="SDR07326.1"/>
    <property type="molecule type" value="Genomic_DNA"/>
</dbReference>
<name>A0A1H1G3D0_9ACTN</name>
<protein>
    <submittedName>
        <fullName evidence="1">Deazaflavin-dependent oxidoreductase, nitroreductase family</fullName>
    </submittedName>
</protein>